<dbReference type="KEGG" id="ful:C4N20_05390"/>
<proteinExistence type="predicted"/>
<dbReference type="InterPro" id="IPR008969">
    <property type="entry name" value="CarboxyPept-like_regulatory"/>
</dbReference>
<dbReference type="EMBL" id="LS483487">
    <property type="protein sequence ID" value="SQJ14263.1"/>
    <property type="molecule type" value="Genomic_DNA"/>
</dbReference>
<dbReference type="RefSeq" id="WP_005979699.1">
    <property type="nucleotide sequence ID" value="NZ_CABKNW010000004.1"/>
</dbReference>
<dbReference type="AlphaFoldDB" id="A0AAX2JEG4"/>
<dbReference type="GeneID" id="78454232"/>
<name>A0AAX2JEG4_9FUSO</name>
<dbReference type="SUPFAM" id="SSF49464">
    <property type="entry name" value="Carboxypeptidase regulatory domain-like"/>
    <property type="match status" value="3"/>
</dbReference>
<organism evidence="1 2">
    <name type="scientific">Fusobacterium ulcerans</name>
    <dbReference type="NCBI Taxonomy" id="861"/>
    <lineage>
        <taxon>Bacteria</taxon>
        <taxon>Fusobacteriati</taxon>
        <taxon>Fusobacteriota</taxon>
        <taxon>Fusobacteriia</taxon>
        <taxon>Fusobacteriales</taxon>
        <taxon>Fusobacteriaceae</taxon>
        <taxon>Fusobacterium</taxon>
    </lineage>
</organism>
<reference evidence="1 2" key="1">
    <citation type="submission" date="2018-06" db="EMBL/GenBank/DDBJ databases">
        <authorList>
            <consortium name="Pathogen Informatics"/>
            <person name="Doyle S."/>
        </authorList>
    </citation>
    <scope>NUCLEOTIDE SEQUENCE [LARGE SCALE GENOMIC DNA]</scope>
    <source>
        <strain evidence="1 2">NCTC12112</strain>
    </source>
</reference>
<evidence type="ECO:0000313" key="2">
    <source>
        <dbReference type="Proteomes" id="UP000249008"/>
    </source>
</evidence>
<accession>A0AAX2JEG4</accession>
<dbReference type="Gene3D" id="2.60.40.1120">
    <property type="entry name" value="Carboxypeptidase-like, regulatory domain"/>
    <property type="match status" value="2"/>
</dbReference>
<sequence>MLKLTSFFLLLILTINSFSKDISIKFNTLKGNVKYYKPGDKEVKSIDFFNGEIKFSLKDGEYIFLFTSPEYAPIEKNINTKKENNFSIEFSKADTVVVNGTVQADNMNIGGAEISFVNSRNKSYTVTTDFLGKFTAYIPKGDYRIKTNRFGYSLDKKNALVYELHSTGKPYNIIINLHEISSFIEGRVIDEKGNPVAKADITVKNGTETSKIETDEFGKFRKRVEAGIVTLICKKDGFIQNGLIRKIDRQSSITNLEIVLNKSKFNVQGIVTDGVKALINIPVTIHDEDINKISTVLSNENGYYEFDGIDGDKDVFISVSDPNYKRYKTPLFRLDKNITDNNLILEKN</sequence>
<evidence type="ECO:0000313" key="1">
    <source>
        <dbReference type="EMBL" id="SQJ14263.1"/>
    </source>
</evidence>
<gene>
    <name evidence="1" type="ORF">NCTC12112_02964</name>
</gene>
<evidence type="ECO:0008006" key="3">
    <source>
        <dbReference type="Google" id="ProtNLM"/>
    </source>
</evidence>
<protein>
    <recommendedName>
        <fullName evidence="3">Carboxypeptidase regulatory-like domain-containing protein</fullName>
    </recommendedName>
</protein>
<dbReference type="Proteomes" id="UP000249008">
    <property type="component" value="Chromosome 1"/>
</dbReference>
<dbReference type="Pfam" id="PF13620">
    <property type="entry name" value="CarboxypepD_reg"/>
    <property type="match status" value="1"/>
</dbReference>